<dbReference type="GO" id="GO:0043139">
    <property type="term" value="F:5'-3' DNA helicase activity"/>
    <property type="evidence" value="ECO:0007669"/>
    <property type="project" value="UniProtKB-UniRule"/>
</dbReference>
<keyword evidence="3" id="KW-0378">Hydrolase</keyword>
<comment type="similarity">
    <text evidence="3">Belongs to the RecD family. RecD2 subfamily.</text>
</comment>
<evidence type="ECO:0000256" key="1">
    <source>
        <dbReference type="ARBA" id="ARBA00022741"/>
    </source>
</evidence>
<dbReference type="Pfam" id="PF18335">
    <property type="entry name" value="SH3_13"/>
    <property type="match status" value="1"/>
</dbReference>
<keyword evidence="1 3" id="KW-0547">Nucleotide-binding</keyword>
<keyword evidence="6" id="KW-1185">Reference proteome</keyword>
<dbReference type="Pfam" id="PF13245">
    <property type="entry name" value="AAA_19"/>
    <property type="match status" value="1"/>
</dbReference>
<dbReference type="SMART" id="SM00382">
    <property type="entry name" value="AAA"/>
    <property type="match status" value="1"/>
</dbReference>
<keyword evidence="3" id="KW-0238">DNA-binding</keyword>
<dbReference type="Proteomes" id="UP000253034">
    <property type="component" value="Unassembled WGS sequence"/>
</dbReference>
<dbReference type="Gene3D" id="1.10.150.20">
    <property type="entry name" value="5' to 3' exonuclease, C-terminal subdomain"/>
    <property type="match status" value="1"/>
</dbReference>
<dbReference type="Pfam" id="PF14490">
    <property type="entry name" value="HHH_RecD2"/>
    <property type="match status" value="1"/>
</dbReference>
<dbReference type="PANTHER" id="PTHR43788">
    <property type="entry name" value="DNA2/NAM7 HELICASE FAMILY MEMBER"/>
    <property type="match status" value="1"/>
</dbReference>
<accession>A0A369BHY2</accession>
<reference evidence="5 6" key="1">
    <citation type="submission" date="2018-07" db="EMBL/GenBank/DDBJ databases">
        <title>Genomic Encyclopedia of Type Strains, Phase IV (KMG-IV): sequencing the most valuable type-strain genomes for metagenomic binning, comparative biology and taxonomic classification.</title>
        <authorList>
            <person name="Goeker M."/>
        </authorList>
    </citation>
    <scope>NUCLEOTIDE SEQUENCE [LARGE SCALE GENOMIC DNA]</scope>
    <source>
        <strain evidence="5 6">DSM 27016</strain>
    </source>
</reference>
<evidence type="ECO:0000256" key="2">
    <source>
        <dbReference type="ARBA" id="ARBA00022840"/>
    </source>
</evidence>
<dbReference type="Pfam" id="PF23139">
    <property type="entry name" value="OB_YrrC"/>
    <property type="match status" value="1"/>
</dbReference>
<dbReference type="InterPro" id="IPR027785">
    <property type="entry name" value="UvrD-like_helicase_C"/>
</dbReference>
<dbReference type="HAMAP" id="MF_01488">
    <property type="entry name" value="RecD2"/>
    <property type="match status" value="1"/>
</dbReference>
<dbReference type="CDD" id="cd18809">
    <property type="entry name" value="SF1_C_RecD"/>
    <property type="match status" value="1"/>
</dbReference>
<gene>
    <name evidence="3" type="primary">recD2</name>
    <name evidence="5" type="ORF">DFR58_101226</name>
</gene>
<dbReference type="OrthoDB" id="9803432at2"/>
<evidence type="ECO:0000313" key="5">
    <source>
        <dbReference type="EMBL" id="RCX21021.1"/>
    </source>
</evidence>
<dbReference type="CDD" id="cd17933">
    <property type="entry name" value="DEXSc_RecD-like"/>
    <property type="match status" value="1"/>
</dbReference>
<dbReference type="GO" id="GO:0017116">
    <property type="term" value="F:single-stranded DNA helicase activity"/>
    <property type="evidence" value="ECO:0007669"/>
    <property type="project" value="TreeGrafter"/>
</dbReference>
<organism evidence="5 6">
    <name type="scientific">Anaerobacterium chartisolvens</name>
    <dbReference type="NCBI Taxonomy" id="1297424"/>
    <lineage>
        <taxon>Bacteria</taxon>
        <taxon>Bacillati</taxon>
        <taxon>Bacillota</taxon>
        <taxon>Clostridia</taxon>
        <taxon>Eubacteriales</taxon>
        <taxon>Oscillospiraceae</taxon>
        <taxon>Anaerobacterium</taxon>
    </lineage>
</organism>
<feature type="binding site" evidence="3">
    <location>
        <begin position="350"/>
        <end position="354"/>
    </location>
    <ligand>
        <name>ATP</name>
        <dbReference type="ChEBI" id="CHEBI:30616"/>
    </ligand>
</feature>
<dbReference type="Gene3D" id="3.40.50.300">
    <property type="entry name" value="P-loop containing nucleotide triphosphate hydrolases"/>
    <property type="match status" value="2"/>
</dbReference>
<dbReference type="RefSeq" id="WP_114295964.1">
    <property type="nucleotide sequence ID" value="NZ_QPJT01000001.1"/>
</dbReference>
<dbReference type="GO" id="GO:0016887">
    <property type="term" value="F:ATP hydrolysis activity"/>
    <property type="evidence" value="ECO:0007669"/>
    <property type="project" value="RHEA"/>
</dbReference>
<dbReference type="GO" id="GO:0006310">
    <property type="term" value="P:DNA recombination"/>
    <property type="evidence" value="ECO:0007669"/>
    <property type="project" value="InterPro"/>
</dbReference>
<dbReference type="GO" id="GO:0009338">
    <property type="term" value="C:exodeoxyribonuclease V complex"/>
    <property type="evidence" value="ECO:0007669"/>
    <property type="project" value="TreeGrafter"/>
</dbReference>
<keyword evidence="2 3" id="KW-0067">ATP-binding</keyword>
<comment type="catalytic activity">
    <reaction evidence="3">
        <text>ATP + H2O = ADP + phosphate + H(+)</text>
        <dbReference type="Rhea" id="RHEA:13065"/>
        <dbReference type="ChEBI" id="CHEBI:15377"/>
        <dbReference type="ChEBI" id="CHEBI:15378"/>
        <dbReference type="ChEBI" id="CHEBI:30616"/>
        <dbReference type="ChEBI" id="CHEBI:43474"/>
        <dbReference type="ChEBI" id="CHEBI:456216"/>
        <dbReference type="EC" id="5.6.2.3"/>
    </reaction>
</comment>
<dbReference type="Gene3D" id="2.30.30.940">
    <property type="match status" value="1"/>
</dbReference>
<dbReference type="Gene3D" id="1.10.10.2220">
    <property type="match status" value="1"/>
</dbReference>
<evidence type="ECO:0000313" key="6">
    <source>
        <dbReference type="Proteomes" id="UP000253034"/>
    </source>
</evidence>
<dbReference type="PANTHER" id="PTHR43788:SF6">
    <property type="entry name" value="DNA HELICASE B"/>
    <property type="match status" value="1"/>
</dbReference>
<dbReference type="AlphaFoldDB" id="A0A369BHY2"/>
<dbReference type="SUPFAM" id="SSF47781">
    <property type="entry name" value="RuvA domain 2-like"/>
    <property type="match status" value="1"/>
</dbReference>
<evidence type="ECO:0000259" key="4">
    <source>
        <dbReference type="SMART" id="SM00382"/>
    </source>
</evidence>
<protein>
    <recommendedName>
        <fullName evidence="3">ATP-dependent RecD2 DNA helicase</fullName>
        <ecNumber evidence="3">5.6.2.3</ecNumber>
    </recommendedName>
    <alternativeName>
        <fullName evidence="3">DNA 5'-3' helicase subunit RecD2</fullName>
    </alternativeName>
</protein>
<dbReference type="NCBIfam" id="TIGR01448">
    <property type="entry name" value="recD_rel"/>
    <property type="match status" value="1"/>
</dbReference>
<dbReference type="InterPro" id="IPR041451">
    <property type="entry name" value="RecD2_SH13"/>
</dbReference>
<dbReference type="EC" id="5.6.2.3" evidence="3"/>
<dbReference type="SUPFAM" id="SSF52540">
    <property type="entry name" value="P-loop containing nucleoside triphosphate hydrolases"/>
    <property type="match status" value="1"/>
</dbReference>
<dbReference type="InterPro" id="IPR006345">
    <property type="entry name" value="RecD2"/>
</dbReference>
<comment type="caution">
    <text evidence="5">The sequence shown here is derived from an EMBL/GenBank/DDBJ whole genome shotgun (WGS) entry which is preliminary data.</text>
</comment>
<keyword evidence="3" id="KW-0413">Isomerase</keyword>
<dbReference type="InterPro" id="IPR010994">
    <property type="entry name" value="RuvA_2-like"/>
</dbReference>
<dbReference type="GO" id="GO:0003677">
    <property type="term" value="F:DNA binding"/>
    <property type="evidence" value="ECO:0007669"/>
    <property type="project" value="UniProtKB-UniRule"/>
</dbReference>
<dbReference type="Pfam" id="PF14520">
    <property type="entry name" value="HHH_5"/>
    <property type="match status" value="1"/>
</dbReference>
<evidence type="ECO:0000256" key="3">
    <source>
        <dbReference type="HAMAP-Rule" id="MF_01488"/>
    </source>
</evidence>
<comment type="function">
    <text evidence="3">DNA-dependent ATPase and ATP-dependent 5'-3' DNA helicase. Has no activity on blunt DNA or DNA with 3'-overhangs, requires at least 10 bases of 5'-ssDNA for helicase activity.</text>
</comment>
<proteinExistence type="inferred from homology"/>
<dbReference type="InterPro" id="IPR029493">
    <property type="entry name" value="RecD2-like_HHH"/>
</dbReference>
<dbReference type="InterPro" id="IPR027417">
    <property type="entry name" value="P-loop_NTPase"/>
</dbReference>
<dbReference type="InterPro" id="IPR003593">
    <property type="entry name" value="AAA+_ATPase"/>
</dbReference>
<keyword evidence="3 5" id="KW-0347">Helicase</keyword>
<sequence length="746" mass="83283">MVTIEATVEEIIFSNETNGYTVCDVKSEKDTVTAVGYMPFINVGEILRLTGKWVTHPDYGEQLKVETYEKVLPDTIDAIEKYLSSGVIKGVGPQTAKKIIEKYGEAALEVIRDTPEILTEIKGISRDKALKIGQAFEEQKGLREVVMFFQKYGISPVYSAKIYKAFGERTIEEIKANPYKLADEVFGIGFKTADRIARSMGIDPVSRYRVCSGIKYVLSRAALNGHTYMPEFELNEYTSQLLEVRLEDINAALIASVLERAVWTERSGEDKDGENGYNKVYLNAFYNAELGVCRRLLELSEAAFRAELGDFEQKIGQVQREEGVVLADMQKAAVREALTNGVLIITGGPGTGKTTIIKTIIRLLNSEGYEVVLAAPTGRAAKRMSDATGFEAKTIHRLLEIGYSGTDADASFQKDEANPIAADVVIIDEMSMVDILLMNNLLKAVSPGTRLILVGDVDQLPSVGPGNVLKDIIESKMIMSVKLTEIFRQAEESMITVNAHKINKGEYPCLNKKDKDFFFLHRSNGNDLLATIVDLCSRRLPSTYGYDPMRHIQVLTPTRKGLVGVARLNIELQKALNPQGPHKNEKVFRDFIFREGDRVMQIKNNYNLRWEKEGDVPAEGMGVFNGDTGIIHKICNEEQKLIVLFEDEKNVVYDFGILDELEPAFSITIHKSQGSEFPVVVMPMFQGPKMLMTRNLLYTAVTRAKKLVVLVGSEEVLGEMIANEKETLRYSGLCEKMRKYGSGVLF</sequence>
<dbReference type="InterPro" id="IPR050534">
    <property type="entry name" value="Coronavir_polyprotein_1ab"/>
</dbReference>
<name>A0A369BHY2_9FIRM</name>
<dbReference type="GO" id="GO:0005524">
    <property type="term" value="F:ATP binding"/>
    <property type="evidence" value="ECO:0007669"/>
    <property type="project" value="UniProtKB-UniRule"/>
</dbReference>
<dbReference type="InterPro" id="IPR055446">
    <property type="entry name" value="RecD2_N_OB"/>
</dbReference>
<dbReference type="EMBL" id="QPJT01000001">
    <property type="protein sequence ID" value="RCX21021.1"/>
    <property type="molecule type" value="Genomic_DNA"/>
</dbReference>
<dbReference type="Pfam" id="PF13538">
    <property type="entry name" value="UvrD_C_2"/>
    <property type="match status" value="1"/>
</dbReference>
<feature type="domain" description="AAA+ ATPase" evidence="4">
    <location>
        <begin position="339"/>
        <end position="483"/>
    </location>
</feature>